<dbReference type="Pfam" id="PF00535">
    <property type="entry name" value="Glycos_transf_2"/>
    <property type="match status" value="1"/>
</dbReference>
<evidence type="ECO:0000313" key="6">
    <source>
        <dbReference type="Proteomes" id="UP000190064"/>
    </source>
</evidence>
<dbReference type="InterPro" id="IPR029044">
    <property type="entry name" value="Nucleotide-diphossugar_trans"/>
</dbReference>
<evidence type="ECO:0000256" key="2">
    <source>
        <dbReference type="ARBA" id="ARBA00022676"/>
    </source>
</evidence>
<evidence type="ECO:0000256" key="3">
    <source>
        <dbReference type="ARBA" id="ARBA00022679"/>
    </source>
</evidence>
<organism evidence="5 6">
    <name type="scientific">Oceanospirillum linum</name>
    <dbReference type="NCBI Taxonomy" id="966"/>
    <lineage>
        <taxon>Bacteria</taxon>
        <taxon>Pseudomonadati</taxon>
        <taxon>Pseudomonadota</taxon>
        <taxon>Gammaproteobacteria</taxon>
        <taxon>Oceanospirillales</taxon>
        <taxon>Oceanospirillaceae</taxon>
        <taxon>Oceanospirillum</taxon>
    </lineage>
</organism>
<name>A0A1T1H866_OCELI</name>
<dbReference type="Proteomes" id="UP000190064">
    <property type="component" value="Unassembled WGS sequence"/>
</dbReference>
<dbReference type="PANTHER" id="PTHR43685">
    <property type="entry name" value="GLYCOSYLTRANSFERASE"/>
    <property type="match status" value="1"/>
</dbReference>
<feature type="domain" description="Glycosyltransferase 2-like" evidence="4">
    <location>
        <begin position="19"/>
        <end position="150"/>
    </location>
</feature>
<dbReference type="SUPFAM" id="SSF53448">
    <property type="entry name" value="Nucleotide-diphospho-sugar transferases"/>
    <property type="match status" value="1"/>
</dbReference>
<dbReference type="PANTHER" id="PTHR43685:SF5">
    <property type="entry name" value="GLYCOSYLTRANSFERASE EPSE-RELATED"/>
    <property type="match status" value="1"/>
</dbReference>
<keyword evidence="3 5" id="KW-0808">Transferase</keyword>
<reference evidence="5" key="1">
    <citation type="submission" date="2017-02" db="EMBL/GenBank/DDBJ databases">
        <title>Draft Genome Sequence of the Salt Water Bacterium Oceanospirillum linum ATCC 11336.</title>
        <authorList>
            <person name="Trachtenberg A.M."/>
            <person name="Carney J.G."/>
            <person name="Linnane J.D."/>
            <person name="Rheaume B.A."/>
            <person name="Pitts N.L."/>
            <person name="Mykles D.L."/>
            <person name="Maclea K.S."/>
        </authorList>
    </citation>
    <scope>NUCLEOTIDE SEQUENCE [LARGE SCALE GENOMIC DNA]</scope>
    <source>
        <strain evidence="5">ATCC 11336</strain>
    </source>
</reference>
<proteinExistence type="inferred from homology"/>
<protein>
    <submittedName>
        <fullName evidence="5">Glycosyl transferase family 2</fullName>
    </submittedName>
</protein>
<sequence length="319" mass="36353">MSENIAKKDQGAACPKVAILLCTYNGQHFLNEQLDSFSAQSHSNWQVYASDDGSTDTTLQILRERQQSWPGQPLEVLSGPARGFAANFLSLTCNTDIVADYYAYSDQDDIWEADKLERALRFLQSVPSDMPALYCSRTRLVDTENNEIGLSPLFNKKPSFANALMQNIAGGNTMVFNNAARDLLVEAGEGLTINIHDWWVYILITGCGGLVHYDRHPSIRYRQHPHNLIGMNSSFAARYKRILKLWHGHFKTWNDQHITALRTLEHRLTSENRKIIDNLIEARQKKMISRLILIKRCGFYRQTFLGNLGLIFSAIFNKL</sequence>
<comment type="caution">
    <text evidence="5">The sequence shown here is derived from an EMBL/GenBank/DDBJ whole genome shotgun (WGS) entry which is preliminary data.</text>
</comment>
<dbReference type="GO" id="GO:0016757">
    <property type="term" value="F:glycosyltransferase activity"/>
    <property type="evidence" value="ECO:0007669"/>
    <property type="project" value="UniProtKB-KW"/>
</dbReference>
<evidence type="ECO:0000256" key="1">
    <source>
        <dbReference type="ARBA" id="ARBA00006739"/>
    </source>
</evidence>
<dbReference type="EMBL" id="MTSD02000011">
    <property type="protein sequence ID" value="OOV85920.1"/>
    <property type="molecule type" value="Genomic_DNA"/>
</dbReference>
<dbReference type="Gene3D" id="3.90.550.10">
    <property type="entry name" value="Spore Coat Polysaccharide Biosynthesis Protein SpsA, Chain A"/>
    <property type="match status" value="1"/>
</dbReference>
<dbReference type="RefSeq" id="WP_078320858.1">
    <property type="nucleotide sequence ID" value="NZ_FXTS01000013.1"/>
</dbReference>
<keyword evidence="2" id="KW-0328">Glycosyltransferase</keyword>
<evidence type="ECO:0000313" key="5">
    <source>
        <dbReference type="EMBL" id="OOV85920.1"/>
    </source>
</evidence>
<dbReference type="AlphaFoldDB" id="A0A1T1H866"/>
<dbReference type="InterPro" id="IPR001173">
    <property type="entry name" value="Glyco_trans_2-like"/>
</dbReference>
<dbReference type="STRING" id="966.BTA35_0216200"/>
<comment type="similarity">
    <text evidence="1">Belongs to the glycosyltransferase 2 family.</text>
</comment>
<dbReference type="InterPro" id="IPR050834">
    <property type="entry name" value="Glycosyltransf_2"/>
</dbReference>
<keyword evidence="6" id="KW-1185">Reference proteome</keyword>
<accession>A0A1T1H866</accession>
<dbReference type="CDD" id="cd04196">
    <property type="entry name" value="GT_2_like_d"/>
    <property type="match status" value="1"/>
</dbReference>
<evidence type="ECO:0000259" key="4">
    <source>
        <dbReference type="Pfam" id="PF00535"/>
    </source>
</evidence>
<gene>
    <name evidence="5" type="ORF">BTA35_0216200</name>
</gene>